<sequence length="47" mass="5651">MKSSKEKTPLLFRYIYIFGQYFLNIVGRLLQEQMMKYKLIDDGNTNT</sequence>
<organism evidence="2 3">
    <name type="scientific">Helianthus annuus</name>
    <name type="common">Common sunflower</name>
    <dbReference type="NCBI Taxonomy" id="4232"/>
    <lineage>
        <taxon>Eukaryota</taxon>
        <taxon>Viridiplantae</taxon>
        <taxon>Streptophyta</taxon>
        <taxon>Embryophyta</taxon>
        <taxon>Tracheophyta</taxon>
        <taxon>Spermatophyta</taxon>
        <taxon>Magnoliopsida</taxon>
        <taxon>eudicotyledons</taxon>
        <taxon>Gunneridae</taxon>
        <taxon>Pentapetalae</taxon>
        <taxon>asterids</taxon>
        <taxon>campanulids</taxon>
        <taxon>Asterales</taxon>
        <taxon>Asteraceae</taxon>
        <taxon>Asteroideae</taxon>
        <taxon>Heliantheae alliance</taxon>
        <taxon>Heliantheae</taxon>
        <taxon>Helianthus</taxon>
    </lineage>
</organism>
<evidence type="ECO:0000256" key="1">
    <source>
        <dbReference type="SAM" id="Phobius"/>
    </source>
</evidence>
<keyword evidence="1" id="KW-0472">Membrane</keyword>
<dbReference type="EMBL" id="MNCJ02000325">
    <property type="protein sequence ID" value="KAF5786949.1"/>
    <property type="molecule type" value="Genomic_DNA"/>
</dbReference>
<keyword evidence="1" id="KW-1133">Transmembrane helix</keyword>
<proteinExistence type="predicted"/>
<name>A0A9K3N4Q2_HELAN</name>
<dbReference type="Proteomes" id="UP000215914">
    <property type="component" value="Unassembled WGS sequence"/>
</dbReference>
<feature type="transmembrane region" description="Helical" evidence="1">
    <location>
        <begin position="12"/>
        <end position="30"/>
    </location>
</feature>
<comment type="caution">
    <text evidence="2">The sequence shown here is derived from an EMBL/GenBank/DDBJ whole genome shotgun (WGS) entry which is preliminary data.</text>
</comment>
<reference evidence="2" key="1">
    <citation type="journal article" date="2017" name="Nature">
        <title>The sunflower genome provides insights into oil metabolism, flowering and Asterid evolution.</title>
        <authorList>
            <person name="Badouin H."/>
            <person name="Gouzy J."/>
            <person name="Grassa C.J."/>
            <person name="Murat F."/>
            <person name="Staton S.E."/>
            <person name="Cottret L."/>
            <person name="Lelandais-Briere C."/>
            <person name="Owens G.L."/>
            <person name="Carrere S."/>
            <person name="Mayjonade B."/>
            <person name="Legrand L."/>
            <person name="Gill N."/>
            <person name="Kane N.C."/>
            <person name="Bowers J.E."/>
            <person name="Hubner S."/>
            <person name="Bellec A."/>
            <person name="Berard A."/>
            <person name="Berges H."/>
            <person name="Blanchet N."/>
            <person name="Boniface M.C."/>
            <person name="Brunel D."/>
            <person name="Catrice O."/>
            <person name="Chaidir N."/>
            <person name="Claudel C."/>
            <person name="Donnadieu C."/>
            <person name="Faraut T."/>
            <person name="Fievet G."/>
            <person name="Helmstetter N."/>
            <person name="King M."/>
            <person name="Knapp S.J."/>
            <person name="Lai Z."/>
            <person name="Le Paslier M.C."/>
            <person name="Lippi Y."/>
            <person name="Lorenzon L."/>
            <person name="Mandel J.R."/>
            <person name="Marage G."/>
            <person name="Marchand G."/>
            <person name="Marquand E."/>
            <person name="Bret-Mestries E."/>
            <person name="Morien E."/>
            <person name="Nambeesan S."/>
            <person name="Nguyen T."/>
            <person name="Pegot-Espagnet P."/>
            <person name="Pouilly N."/>
            <person name="Raftis F."/>
            <person name="Sallet E."/>
            <person name="Schiex T."/>
            <person name="Thomas J."/>
            <person name="Vandecasteele C."/>
            <person name="Vares D."/>
            <person name="Vear F."/>
            <person name="Vautrin S."/>
            <person name="Crespi M."/>
            <person name="Mangin B."/>
            <person name="Burke J.M."/>
            <person name="Salse J."/>
            <person name="Munos S."/>
            <person name="Vincourt P."/>
            <person name="Rieseberg L.H."/>
            <person name="Langlade N.B."/>
        </authorList>
    </citation>
    <scope>NUCLEOTIDE SEQUENCE</scope>
    <source>
        <tissue evidence="2">Leaves</tissue>
    </source>
</reference>
<evidence type="ECO:0000313" key="3">
    <source>
        <dbReference type="Proteomes" id="UP000215914"/>
    </source>
</evidence>
<keyword evidence="1" id="KW-0812">Transmembrane</keyword>
<reference evidence="2" key="2">
    <citation type="submission" date="2020-06" db="EMBL/GenBank/DDBJ databases">
        <title>Helianthus annuus Genome sequencing and assembly Release 2.</title>
        <authorList>
            <person name="Gouzy J."/>
            <person name="Langlade N."/>
            <person name="Munos S."/>
        </authorList>
    </citation>
    <scope>NUCLEOTIDE SEQUENCE</scope>
    <source>
        <tissue evidence="2">Leaves</tissue>
    </source>
</reference>
<gene>
    <name evidence="2" type="ORF">HanXRQr2_Chr10g0447261</name>
</gene>
<keyword evidence="3" id="KW-1185">Reference proteome</keyword>
<accession>A0A9K3N4Q2</accession>
<dbReference type="AlphaFoldDB" id="A0A9K3N4Q2"/>
<evidence type="ECO:0000313" key="2">
    <source>
        <dbReference type="EMBL" id="KAF5786949.1"/>
    </source>
</evidence>
<protein>
    <submittedName>
        <fullName evidence="2">Uncharacterized protein</fullName>
    </submittedName>
</protein>
<dbReference type="Gramene" id="mRNA:HanXRQr2_Chr10g0447261">
    <property type="protein sequence ID" value="mRNA:HanXRQr2_Chr10g0447261"/>
    <property type="gene ID" value="HanXRQr2_Chr10g0447261"/>
</dbReference>